<dbReference type="PANTHER" id="PTHR11911">
    <property type="entry name" value="INOSINE-5-MONOPHOSPHATE DEHYDROGENASE RELATED"/>
    <property type="match status" value="1"/>
</dbReference>
<dbReference type="EC" id="1.7.1.7" evidence="2"/>
<dbReference type="Proteomes" id="UP000001929">
    <property type="component" value="Chromosome"/>
</dbReference>
<name>Q2RSY7_RHORT</name>
<evidence type="ECO:0000313" key="2">
    <source>
        <dbReference type="EMBL" id="ABC22758.1"/>
    </source>
</evidence>
<dbReference type="SMART" id="SM01240">
    <property type="entry name" value="IMPDH"/>
    <property type="match status" value="1"/>
</dbReference>
<proteinExistence type="predicted"/>
<dbReference type="InterPro" id="IPR005990">
    <property type="entry name" value="IMP_DH"/>
</dbReference>
<evidence type="ECO:0000313" key="3">
    <source>
        <dbReference type="Proteomes" id="UP000001929"/>
    </source>
</evidence>
<dbReference type="GO" id="GO:0003920">
    <property type="term" value="F:GMP reductase activity"/>
    <property type="evidence" value="ECO:0007669"/>
    <property type="project" value="UniProtKB-EC"/>
</dbReference>
<dbReference type="HOGENOM" id="CLU_022552_5_0_5"/>
<protein>
    <submittedName>
        <fullName evidence="2">GMP reductase</fullName>
        <ecNumber evidence="2">1.7.1.7</ecNumber>
    </submittedName>
</protein>
<keyword evidence="3" id="KW-1185">Reference proteome</keyword>
<dbReference type="eggNOG" id="COG0516">
    <property type="taxonomic scope" value="Bacteria"/>
</dbReference>
<reference evidence="2 3" key="1">
    <citation type="journal article" date="2011" name="Stand. Genomic Sci.">
        <title>Complete genome sequence of Rhodospirillum rubrum type strain (S1).</title>
        <authorList>
            <person name="Munk A.C."/>
            <person name="Copeland A."/>
            <person name="Lucas S."/>
            <person name="Lapidus A."/>
            <person name="Del Rio T.G."/>
            <person name="Barry K."/>
            <person name="Detter J.C."/>
            <person name="Hammon N."/>
            <person name="Israni S."/>
            <person name="Pitluck S."/>
            <person name="Brettin T."/>
            <person name="Bruce D."/>
            <person name="Han C."/>
            <person name="Tapia R."/>
            <person name="Gilna P."/>
            <person name="Schmutz J."/>
            <person name="Larimer F."/>
            <person name="Land M."/>
            <person name="Kyrpides N.C."/>
            <person name="Mavromatis K."/>
            <person name="Richardson P."/>
            <person name="Rohde M."/>
            <person name="Goker M."/>
            <person name="Klenk H.P."/>
            <person name="Zhang Y."/>
            <person name="Roberts G.P."/>
            <person name="Reslewic S."/>
            <person name="Schwartz D.C."/>
        </authorList>
    </citation>
    <scope>NUCLEOTIDE SEQUENCE [LARGE SCALE GENOMIC DNA]</scope>
    <source>
        <strain evidence="3">ATCC 11170 / ATH 1.1.1 / DSM 467 / LMG 4362 / NCIMB 8255 / S1</strain>
    </source>
</reference>
<dbReference type="Gene3D" id="3.20.20.70">
    <property type="entry name" value="Aldolase class I"/>
    <property type="match status" value="1"/>
</dbReference>
<keyword evidence="2" id="KW-0560">Oxidoreductase</keyword>
<dbReference type="Pfam" id="PF00478">
    <property type="entry name" value="IMPDH"/>
    <property type="match status" value="1"/>
</dbReference>
<dbReference type="AlphaFoldDB" id="Q2RSY7"/>
<dbReference type="RefSeq" id="WP_011389711.1">
    <property type="nucleotide sequence ID" value="NC_007643.1"/>
</dbReference>
<dbReference type="GO" id="GO:0003938">
    <property type="term" value="F:IMP dehydrogenase activity"/>
    <property type="evidence" value="ECO:0007669"/>
    <property type="project" value="InterPro"/>
</dbReference>
<dbReference type="EnsemblBacteria" id="ABC22758">
    <property type="protein sequence ID" value="ABC22758"/>
    <property type="gene ID" value="Rru_A1958"/>
</dbReference>
<dbReference type="GO" id="GO:0006183">
    <property type="term" value="P:GTP biosynthetic process"/>
    <property type="evidence" value="ECO:0007669"/>
    <property type="project" value="TreeGrafter"/>
</dbReference>
<dbReference type="PANTHER" id="PTHR11911:SF122">
    <property type="entry name" value="GMP REDUCTASE"/>
    <property type="match status" value="1"/>
</dbReference>
<dbReference type="SUPFAM" id="SSF51412">
    <property type="entry name" value="Inosine monophosphate dehydrogenase (IMPDH)"/>
    <property type="match status" value="1"/>
</dbReference>
<dbReference type="InterPro" id="IPR013785">
    <property type="entry name" value="Aldolase_TIM"/>
</dbReference>
<sequence length="385" mass="39583">MIEGLRSGLSFDDVLLVPGRTRARSRADITLASRFSRRIALALPLVSANVPWCTQAPMAIALGRLGGLGVLHRMCAIEDQERQVALVKAAPVDGEDAARATVDDGGALIAAAAVGAKPEDLERADRLVAAGCDALVVDIAHGHADYALDTIAALKSRHPQIDVIGGNVATAEGTADLIAAGADAIKVGIGPGGICTTRRVAGAGVPQMTAIADCVGVARARNVPVIADGGIRFSGDIVKALAVGAASVMLGSLLAGTDESAAVFIDHQGRRCKATTGFVTLGVGLTRKRLRGEKINAEDLDAYVAEGVESTFEASGPLARLIGQLAGGIRSGVSYGGALSIAELQDKARFIRVSEAGRAESRPHALDRAPAPPPDYARLFVEEEA</sequence>
<dbReference type="PhylomeDB" id="Q2RSY7"/>
<dbReference type="FunFam" id="3.20.20.70:FF:000424">
    <property type="entry name" value="Inosine-5'-monophosphate dehydrogenase 2"/>
    <property type="match status" value="1"/>
</dbReference>
<evidence type="ECO:0000259" key="1">
    <source>
        <dbReference type="Pfam" id="PF00478"/>
    </source>
</evidence>
<dbReference type="InterPro" id="IPR001093">
    <property type="entry name" value="IMP_DH_GMPRt"/>
</dbReference>
<organism evidence="2 3">
    <name type="scientific">Rhodospirillum rubrum (strain ATCC 11170 / ATH 1.1.1 / DSM 467 / LMG 4362 / NCIMB 8255 / S1)</name>
    <dbReference type="NCBI Taxonomy" id="269796"/>
    <lineage>
        <taxon>Bacteria</taxon>
        <taxon>Pseudomonadati</taxon>
        <taxon>Pseudomonadota</taxon>
        <taxon>Alphaproteobacteria</taxon>
        <taxon>Rhodospirillales</taxon>
        <taxon>Rhodospirillaceae</taxon>
        <taxon>Rhodospirillum</taxon>
    </lineage>
</organism>
<feature type="domain" description="IMP dehydrogenase/GMP reductase" evidence="1">
    <location>
        <begin position="8"/>
        <end position="364"/>
    </location>
</feature>
<dbReference type="KEGG" id="rru:Rru_A1958"/>
<accession>Q2RSY7</accession>
<dbReference type="EMBL" id="CP000230">
    <property type="protein sequence ID" value="ABC22758.1"/>
    <property type="molecule type" value="Genomic_DNA"/>
</dbReference>
<dbReference type="CDD" id="cd00381">
    <property type="entry name" value="IMPDH"/>
    <property type="match status" value="1"/>
</dbReference>
<dbReference type="STRING" id="269796.Rru_A1958"/>
<dbReference type="PATRIC" id="fig|269796.9.peg.2042"/>
<gene>
    <name evidence="2" type="ordered locus">Rru_A1958</name>
</gene>